<dbReference type="AlphaFoldDB" id="A0A392UZX7"/>
<protein>
    <submittedName>
        <fullName evidence="1">Frigida-LIKE protein</fullName>
    </submittedName>
</protein>
<proteinExistence type="predicted"/>
<gene>
    <name evidence="1" type="ORF">A2U01_0100961</name>
</gene>
<evidence type="ECO:0000313" key="1">
    <source>
        <dbReference type="EMBL" id="MCI79690.1"/>
    </source>
</evidence>
<name>A0A392UZX7_9FABA</name>
<sequence length="44" mass="4921">MLLSIYGLLDYFEKDEVLELFAFVAPHKIAVKLFGTLGFANKAS</sequence>
<feature type="non-terminal residue" evidence="1">
    <location>
        <position position="44"/>
    </location>
</feature>
<comment type="caution">
    <text evidence="1">The sequence shown here is derived from an EMBL/GenBank/DDBJ whole genome shotgun (WGS) entry which is preliminary data.</text>
</comment>
<dbReference type="EMBL" id="LXQA010979358">
    <property type="protein sequence ID" value="MCI79690.1"/>
    <property type="molecule type" value="Genomic_DNA"/>
</dbReference>
<accession>A0A392UZX7</accession>
<dbReference type="PANTHER" id="PTHR31791:SF37">
    <property type="entry name" value="A_TM021B04.7 PROTEIN"/>
    <property type="match status" value="1"/>
</dbReference>
<dbReference type="PANTHER" id="PTHR31791">
    <property type="entry name" value="FRIGIDA-LIKE PROTEIN 3-RELATED"/>
    <property type="match status" value="1"/>
</dbReference>
<dbReference type="Proteomes" id="UP000265520">
    <property type="component" value="Unassembled WGS sequence"/>
</dbReference>
<organism evidence="1 2">
    <name type="scientific">Trifolium medium</name>
    <dbReference type="NCBI Taxonomy" id="97028"/>
    <lineage>
        <taxon>Eukaryota</taxon>
        <taxon>Viridiplantae</taxon>
        <taxon>Streptophyta</taxon>
        <taxon>Embryophyta</taxon>
        <taxon>Tracheophyta</taxon>
        <taxon>Spermatophyta</taxon>
        <taxon>Magnoliopsida</taxon>
        <taxon>eudicotyledons</taxon>
        <taxon>Gunneridae</taxon>
        <taxon>Pentapetalae</taxon>
        <taxon>rosids</taxon>
        <taxon>fabids</taxon>
        <taxon>Fabales</taxon>
        <taxon>Fabaceae</taxon>
        <taxon>Papilionoideae</taxon>
        <taxon>50 kb inversion clade</taxon>
        <taxon>NPAAA clade</taxon>
        <taxon>Hologalegina</taxon>
        <taxon>IRL clade</taxon>
        <taxon>Trifolieae</taxon>
        <taxon>Trifolium</taxon>
    </lineage>
</organism>
<reference evidence="1 2" key="1">
    <citation type="journal article" date="2018" name="Front. Plant Sci.">
        <title>Red Clover (Trifolium pratense) and Zigzag Clover (T. medium) - A Picture of Genomic Similarities and Differences.</title>
        <authorList>
            <person name="Dluhosova J."/>
            <person name="Istvanek J."/>
            <person name="Nedelnik J."/>
            <person name="Repkova J."/>
        </authorList>
    </citation>
    <scope>NUCLEOTIDE SEQUENCE [LARGE SCALE GENOMIC DNA]</scope>
    <source>
        <strain evidence="2">cv. 10/8</strain>
        <tissue evidence="1">Leaf</tissue>
    </source>
</reference>
<keyword evidence="2" id="KW-1185">Reference proteome</keyword>
<evidence type="ECO:0000313" key="2">
    <source>
        <dbReference type="Proteomes" id="UP000265520"/>
    </source>
</evidence>